<organism evidence="9 10">
    <name type="scientific">Bacteroides fluxus YIT 12057</name>
    <dbReference type="NCBI Taxonomy" id="763034"/>
    <lineage>
        <taxon>Bacteria</taxon>
        <taxon>Pseudomonadati</taxon>
        <taxon>Bacteroidota</taxon>
        <taxon>Bacteroidia</taxon>
        <taxon>Bacteroidales</taxon>
        <taxon>Bacteroidaceae</taxon>
        <taxon>Bacteroides</taxon>
    </lineage>
</organism>
<dbReference type="Pfam" id="PF17874">
    <property type="entry name" value="TPR_MalT"/>
    <property type="match status" value="1"/>
</dbReference>
<feature type="repeat" description="TPR" evidence="6">
    <location>
        <begin position="324"/>
        <end position="357"/>
    </location>
</feature>
<dbReference type="GO" id="GO:0005737">
    <property type="term" value="C:cytoplasm"/>
    <property type="evidence" value="ECO:0007669"/>
    <property type="project" value="UniProtKB-SubCell"/>
</dbReference>
<evidence type="ECO:0000256" key="2">
    <source>
        <dbReference type="ARBA" id="ARBA00022490"/>
    </source>
</evidence>
<dbReference type="GO" id="GO:0006355">
    <property type="term" value="P:regulation of DNA-templated transcription"/>
    <property type="evidence" value="ECO:0007669"/>
    <property type="project" value="InterPro"/>
</dbReference>
<dbReference type="GeneID" id="86048507"/>
<dbReference type="InterPro" id="IPR051476">
    <property type="entry name" value="Bac_ResReg_Asp_Phosphatase"/>
</dbReference>
<evidence type="ECO:0000256" key="5">
    <source>
        <dbReference type="ARBA" id="ARBA00038253"/>
    </source>
</evidence>
<dbReference type="Gene3D" id="1.10.10.10">
    <property type="entry name" value="Winged helix-like DNA-binding domain superfamily/Winged helix DNA-binding domain"/>
    <property type="match status" value="1"/>
</dbReference>
<dbReference type="SMART" id="SM00028">
    <property type="entry name" value="TPR"/>
    <property type="match status" value="8"/>
</dbReference>
<dbReference type="InterPro" id="IPR041617">
    <property type="entry name" value="TPR_MalT"/>
</dbReference>
<dbReference type="InterPro" id="IPR016032">
    <property type="entry name" value="Sig_transdc_resp-reg_C-effctor"/>
</dbReference>
<dbReference type="InterPro" id="IPR019734">
    <property type="entry name" value="TPR_rpt"/>
</dbReference>
<keyword evidence="7" id="KW-0812">Transmembrane</keyword>
<feature type="transmembrane region" description="Helical" evidence="7">
    <location>
        <begin position="477"/>
        <end position="498"/>
    </location>
</feature>
<keyword evidence="4 6" id="KW-0802">TPR repeat</keyword>
<name>F3PPU8_9BACE</name>
<evidence type="ECO:0000256" key="6">
    <source>
        <dbReference type="PROSITE-ProRule" id="PRU00339"/>
    </source>
</evidence>
<keyword evidence="2" id="KW-0963">Cytoplasm</keyword>
<comment type="subcellular location">
    <subcellularLocation>
        <location evidence="1">Cytoplasm</location>
    </subcellularLocation>
</comment>
<evidence type="ECO:0000313" key="9">
    <source>
        <dbReference type="EMBL" id="EGF58990.1"/>
    </source>
</evidence>
<dbReference type="AlphaFoldDB" id="F3PPU8"/>
<dbReference type="InterPro" id="IPR000792">
    <property type="entry name" value="Tscrpt_reg_LuxR_C"/>
</dbReference>
<keyword evidence="7" id="KW-0472">Membrane</keyword>
<evidence type="ECO:0000256" key="4">
    <source>
        <dbReference type="ARBA" id="ARBA00022803"/>
    </source>
</evidence>
<dbReference type="PANTHER" id="PTHR46630">
    <property type="entry name" value="TETRATRICOPEPTIDE REPEAT PROTEIN 29"/>
    <property type="match status" value="1"/>
</dbReference>
<dbReference type="HOGENOM" id="CLU_017223_0_0_10"/>
<feature type="repeat" description="TPR" evidence="6">
    <location>
        <begin position="206"/>
        <end position="239"/>
    </location>
</feature>
<accession>F3PPU8</accession>
<reference evidence="9 10" key="1">
    <citation type="submission" date="2011-02" db="EMBL/GenBank/DDBJ databases">
        <authorList>
            <person name="Weinstock G."/>
            <person name="Sodergren E."/>
            <person name="Clifton S."/>
            <person name="Fulton L."/>
            <person name="Fulton B."/>
            <person name="Courtney L."/>
            <person name="Fronick C."/>
            <person name="Harrison M."/>
            <person name="Strong C."/>
            <person name="Farmer C."/>
            <person name="Delahaunty K."/>
            <person name="Markovic C."/>
            <person name="Hall O."/>
            <person name="Minx P."/>
            <person name="Tomlinson C."/>
            <person name="Mitreva M."/>
            <person name="Hou S."/>
            <person name="Chen J."/>
            <person name="Wollam A."/>
            <person name="Pepin K.H."/>
            <person name="Johnson M."/>
            <person name="Bhonagiri V."/>
            <person name="Zhang X."/>
            <person name="Suruliraj S."/>
            <person name="Warren W."/>
            <person name="Chinwalla A."/>
            <person name="Mardis E.R."/>
            <person name="Wilson R.K."/>
        </authorList>
    </citation>
    <scope>NUCLEOTIDE SEQUENCE [LARGE SCALE GENOMIC DNA]</scope>
    <source>
        <strain evidence="9 10">YIT 12057</strain>
    </source>
</reference>
<dbReference type="eggNOG" id="COG0457">
    <property type="taxonomic scope" value="Bacteria"/>
</dbReference>
<dbReference type="SUPFAM" id="SSF46894">
    <property type="entry name" value="C-terminal effector domain of the bipartite response regulators"/>
    <property type="match status" value="1"/>
</dbReference>
<dbReference type="EMBL" id="AFBN01000013">
    <property type="protein sequence ID" value="EGF58990.1"/>
    <property type="molecule type" value="Genomic_DNA"/>
</dbReference>
<dbReference type="GO" id="GO:0003677">
    <property type="term" value="F:DNA binding"/>
    <property type="evidence" value="ECO:0007669"/>
    <property type="project" value="InterPro"/>
</dbReference>
<dbReference type="InterPro" id="IPR036388">
    <property type="entry name" value="WH-like_DNA-bd_sf"/>
</dbReference>
<evidence type="ECO:0000256" key="3">
    <source>
        <dbReference type="ARBA" id="ARBA00022737"/>
    </source>
</evidence>
<keyword evidence="7" id="KW-1133">Transmembrane helix</keyword>
<dbReference type="SMART" id="SM00421">
    <property type="entry name" value="HTH_LUXR"/>
    <property type="match status" value="1"/>
</dbReference>
<evidence type="ECO:0000313" key="10">
    <source>
        <dbReference type="Proteomes" id="UP000003416"/>
    </source>
</evidence>
<keyword evidence="10" id="KW-1185">Reference proteome</keyword>
<dbReference type="Proteomes" id="UP000003416">
    <property type="component" value="Unassembled WGS sequence"/>
</dbReference>
<dbReference type="PROSITE" id="PS50005">
    <property type="entry name" value="TPR"/>
    <property type="match status" value="3"/>
</dbReference>
<evidence type="ECO:0000256" key="1">
    <source>
        <dbReference type="ARBA" id="ARBA00004496"/>
    </source>
</evidence>
<feature type="domain" description="HTH luxR-type" evidence="8">
    <location>
        <begin position="600"/>
        <end position="657"/>
    </location>
</feature>
<dbReference type="PANTHER" id="PTHR46630:SF1">
    <property type="entry name" value="TETRATRICOPEPTIDE REPEAT PROTEIN 29"/>
    <property type="match status" value="1"/>
</dbReference>
<comment type="similarity">
    <text evidence="5">Belongs to the Rap family.</text>
</comment>
<proteinExistence type="inferred from homology"/>
<dbReference type="SUPFAM" id="SSF48452">
    <property type="entry name" value="TPR-like"/>
    <property type="match status" value="2"/>
</dbReference>
<dbReference type="Pfam" id="PF13424">
    <property type="entry name" value="TPR_12"/>
    <property type="match status" value="1"/>
</dbReference>
<evidence type="ECO:0000256" key="7">
    <source>
        <dbReference type="SAM" id="Phobius"/>
    </source>
</evidence>
<gene>
    <name evidence="9" type="ORF">HMPREF9446_00740</name>
</gene>
<feature type="repeat" description="TPR" evidence="6">
    <location>
        <begin position="166"/>
        <end position="199"/>
    </location>
</feature>
<dbReference type="STRING" id="763034.HMPREF9446_00740"/>
<dbReference type="RefSeq" id="WP_009123997.1">
    <property type="nucleotide sequence ID" value="NZ_GL882614.1"/>
</dbReference>
<dbReference type="Gene3D" id="1.25.40.10">
    <property type="entry name" value="Tetratricopeptide repeat domain"/>
    <property type="match status" value="3"/>
</dbReference>
<protein>
    <submittedName>
        <fullName evidence="9">Tetratricopeptide repeat protein</fullName>
    </submittedName>
</protein>
<dbReference type="InterPro" id="IPR011990">
    <property type="entry name" value="TPR-like_helical_dom_sf"/>
</dbReference>
<evidence type="ECO:0000259" key="8">
    <source>
        <dbReference type="SMART" id="SM00421"/>
    </source>
</evidence>
<sequence length="660" mass="75722">MSTVHYRTILLFFLLIHFTAYTAFPQTSAIDKLEKKLSEHTSADTTKVNLLNKLGYELYANDKEKAESYANQALKIATQSDYPEGKAASLWIKGLITMRDHKKAALQLFEEALGIAEQVNDKTGICNYLMAISNIKKELGDIKGCEQALEKGLETAATLKDPSPHIKLLFNVAYNLSSKGEYSQAVETFQQVIHLAGQNNNKLMAAKSYSGIALIYHRQGGLSQALEHYLSALKIYEEQNDRQGICNALINIAGIKSEQNEFEAALEDINQALLLSKEMNNEYLISSCLTNIGYIYKRMKRPEALQYLREALRMAEGKRSGQSINLLTNIASIYIEQGKIEEAKTHLYQALNLAQQSNIKYAHAEVLGFLSKLYYTQKQYARAIEYAGHALQIGNEIKYLELRKNIYGQLADIYSTTGNFKDAYHNHKMFKQLNDSILNESNIRKLTLIESAYKHDKEIQKYEIEKIKQQLHIKHQYYTILSLSAVMLLITILSFQLYRSNKLKKKVLKLEIDQINNKLEYSKKEMTSATLKLMQNAESDSYCIKMLENIAKATPEEREKEIHTLICYYKNKSAYSNWKEFETLFLEINANFYDKLNKNFPSLTVNERKICVFLRLNMGNKDIAQITFQSEEALKKARLRLRKKLGIERTDNLATFIQSL</sequence>
<comment type="caution">
    <text evidence="9">The sequence shown here is derived from an EMBL/GenBank/DDBJ whole genome shotgun (WGS) entry which is preliminary data.</text>
</comment>
<keyword evidence="3" id="KW-0677">Repeat</keyword>